<dbReference type="InterPro" id="IPR036779">
    <property type="entry name" value="LysM_dom_sf"/>
</dbReference>
<dbReference type="PANTHER" id="PTHR34700:SF4">
    <property type="entry name" value="PHAGE-LIKE ELEMENT PBSX PROTEIN XKDP"/>
    <property type="match status" value="1"/>
</dbReference>
<sequence length="219" mass="23189">MADRLLEGQKLVRGESLVSSNGAYTLTLQDDGNLVLASRGKPIWATGTNGQDVVRAEVQPDGNFVLYTPDKPVWHSDTKGKKNVALILQDDRNLVLYSASGPAWSTKTETDAPPPPEEPLADKSASEPAAADAGVDSWAASKQQASEAAEAAPVAEQVSEAPAEPVQPEARTYTVVSGDTLWAISERFYGDGSKYQVIADASGVPNPDLIYPGQVLTIP</sequence>
<dbReference type="PANTHER" id="PTHR34700">
    <property type="entry name" value="POTASSIUM BINDING PROTEIN KBP"/>
    <property type="match status" value="1"/>
</dbReference>
<organism evidence="4 5">
    <name type="scientific">Mycobacterium intermedium</name>
    <dbReference type="NCBI Taxonomy" id="28445"/>
    <lineage>
        <taxon>Bacteria</taxon>
        <taxon>Bacillati</taxon>
        <taxon>Actinomycetota</taxon>
        <taxon>Actinomycetes</taxon>
        <taxon>Mycobacteriales</taxon>
        <taxon>Mycobacteriaceae</taxon>
        <taxon>Mycobacterium</taxon>
        <taxon>Mycobacterium simiae complex</taxon>
    </lineage>
</organism>
<keyword evidence="5" id="KW-1185">Reference proteome</keyword>
<dbReference type="CDD" id="cd00118">
    <property type="entry name" value="LysM"/>
    <property type="match status" value="1"/>
</dbReference>
<protein>
    <submittedName>
        <fullName evidence="4">Lectin</fullName>
    </submittedName>
</protein>
<dbReference type="Gene3D" id="3.10.350.10">
    <property type="entry name" value="LysM domain"/>
    <property type="match status" value="1"/>
</dbReference>
<dbReference type="EMBL" id="MVHT01000029">
    <property type="protein sequence ID" value="ORB05562.1"/>
    <property type="molecule type" value="Genomic_DNA"/>
</dbReference>
<dbReference type="CDD" id="cd00028">
    <property type="entry name" value="B_lectin"/>
    <property type="match status" value="1"/>
</dbReference>
<dbReference type="OrthoDB" id="516973at2"/>
<feature type="domain" description="LysM" evidence="3">
    <location>
        <begin position="171"/>
        <end position="218"/>
    </location>
</feature>
<dbReference type="RefSeq" id="WP_069417388.1">
    <property type="nucleotide sequence ID" value="NZ_CBCRZH010000007.1"/>
</dbReference>
<dbReference type="SUPFAM" id="SSF51110">
    <property type="entry name" value="alpha-D-mannose-specific plant lectins"/>
    <property type="match status" value="1"/>
</dbReference>
<name>A0A1E3SNR6_MYCIE</name>
<dbReference type="InterPro" id="IPR001480">
    <property type="entry name" value="Bulb-type_lectin_dom"/>
</dbReference>
<evidence type="ECO:0000259" key="3">
    <source>
        <dbReference type="PROSITE" id="PS51782"/>
    </source>
</evidence>
<dbReference type="InterPro" id="IPR018392">
    <property type="entry name" value="LysM"/>
</dbReference>
<feature type="region of interest" description="Disordered" evidence="1">
    <location>
        <begin position="103"/>
        <end position="171"/>
    </location>
</feature>
<evidence type="ECO:0000259" key="2">
    <source>
        <dbReference type="PROSITE" id="PS50927"/>
    </source>
</evidence>
<gene>
    <name evidence="4" type="ORF">BST27_12555</name>
</gene>
<dbReference type="AlphaFoldDB" id="A0A1E3SNR6"/>
<dbReference type="PROSITE" id="PS51782">
    <property type="entry name" value="LYSM"/>
    <property type="match status" value="1"/>
</dbReference>
<feature type="domain" description="Bulb-type lectin" evidence="2">
    <location>
        <begin position="2"/>
        <end position="109"/>
    </location>
</feature>
<dbReference type="Pfam" id="PF01476">
    <property type="entry name" value="LysM"/>
    <property type="match status" value="1"/>
</dbReference>
<evidence type="ECO:0000256" key="1">
    <source>
        <dbReference type="SAM" id="MobiDB-lite"/>
    </source>
</evidence>
<proteinExistence type="predicted"/>
<feature type="compositionally biased region" description="Low complexity" evidence="1">
    <location>
        <begin position="129"/>
        <end position="166"/>
    </location>
</feature>
<dbReference type="SUPFAM" id="SSF54106">
    <property type="entry name" value="LysM domain"/>
    <property type="match status" value="1"/>
</dbReference>
<comment type="caution">
    <text evidence="4">The sequence shown here is derived from an EMBL/GenBank/DDBJ whole genome shotgun (WGS) entry which is preliminary data.</text>
</comment>
<dbReference type="InterPro" id="IPR052196">
    <property type="entry name" value="Bact_Kbp"/>
</dbReference>
<reference evidence="4 5" key="1">
    <citation type="submission" date="2017-02" db="EMBL/GenBank/DDBJ databases">
        <title>The new phylogeny of genus Mycobacterium.</title>
        <authorList>
            <person name="Tortoli E."/>
            <person name="Trovato A."/>
            <person name="Cirillo D.M."/>
        </authorList>
    </citation>
    <scope>NUCLEOTIDE SEQUENCE [LARGE SCALE GENOMIC DNA]</scope>
    <source>
        <strain evidence="4 5">DSM 44049</strain>
    </source>
</reference>
<dbReference type="STRING" id="28445.BHQ20_01890"/>
<evidence type="ECO:0000313" key="4">
    <source>
        <dbReference type="EMBL" id="ORB05562.1"/>
    </source>
</evidence>
<dbReference type="InterPro" id="IPR036426">
    <property type="entry name" value="Bulb-type_lectin_dom_sf"/>
</dbReference>
<accession>A0A1E3SNR6</accession>
<dbReference type="Proteomes" id="UP000192739">
    <property type="component" value="Unassembled WGS sequence"/>
</dbReference>
<dbReference type="PROSITE" id="PS50927">
    <property type="entry name" value="BULB_LECTIN"/>
    <property type="match status" value="1"/>
</dbReference>
<dbReference type="SMART" id="SM00257">
    <property type="entry name" value="LysM"/>
    <property type="match status" value="1"/>
</dbReference>
<evidence type="ECO:0000313" key="5">
    <source>
        <dbReference type="Proteomes" id="UP000192739"/>
    </source>
</evidence>
<dbReference type="SMART" id="SM00108">
    <property type="entry name" value="B_lectin"/>
    <property type="match status" value="1"/>
</dbReference>
<dbReference type="Gene3D" id="2.90.10.10">
    <property type="entry name" value="Bulb-type lectin domain"/>
    <property type="match status" value="2"/>
</dbReference>